<feature type="transmembrane region" description="Helical" evidence="7">
    <location>
        <begin position="66"/>
        <end position="85"/>
    </location>
</feature>
<dbReference type="EMBL" id="JARJGR010000828">
    <property type="protein sequence ID" value="MDF3637114.1"/>
    <property type="molecule type" value="Genomic_DNA"/>
</dbReference>
<gene>
    <name evidence="8" type="ORF">P3S46_07855</name>
</gene>
<comment type="caution">
    <text evidence="8">The sequence shown here is derived from an EMBL/GenBank/DDBJ whole genome shotgun (WGS) entry which is preliminary data.</text>
</comment>
<keyword evidence="3 7" id="KW-0812">Transmembrane</keyword>
<dbReference type="AlphaFoldDB" id="A0AAW6NKS9"/>
<sequence length="206" mass="21855">MSAATLLSFWFFSLMFVMTPGADWAYAITAGIRGRQVPAVTGLVFGYVVLTIVVAAGIGPLVAGNTAAMTLLTVMGALYLAWLGIGMLRHPPAPIAVGEEVGQVSWRSAAMKGALVSGLNPKAFMFFLAFLPPFTVSDAAWQIPTQLFTLGMVYTVSCSVVYMLVGYGASIVLSTRPAAACFVGRVSGIIMLLLGAFLLYRQLSHY</sequence>
<keyword evidence="6 7" id="KW-0472">Membrane</keyword>
<proteinExistence type="predicted"/>
<keyword evidence="5 7" id="KW-1133">Transmembrane helix</keyword>
<keyword evidence="4" id="KW-0029">Amino-acid transport</keyword>
<feature type="transmembrane region" description="Helical" evidence="7">
    <location>
        <begin position="123"/>
        <end position="140"/>
    </location>
</feature>
<evidence type="ECO:0000256" key="1">
    <source>
        <dbReference type="ARBA" id="ARBA00004651"/>
    </source>
</evidence>
<dbReference type="InterPro" id="IPR001123">
    <property type="entry name" value="LeuE-type"/>
</dbReference>
<feature type="transmembrane region" description="Helical" evidence="7">
    <location>
        <begin position="37"/>
        <end position="59"/>
    </location>
</feature>
<dbReference type="PANTHER" id="PTHR30086">
    <property type="entry name" value="ARGININE EXPORTER PROTEIN ARGO"/>
    <property type="match status" value="1"/>
</dbReference>
<name>A0AAW6NKS9_ENTCL</name>
<evidence type="ECO:0000256" key="4">
    <source>
        <dbReference type="ARBA" id="ARBA00022970"/>
    </source>
</evidence>
<accession>A0AAW6NKS9</accession>
<dbReference type="GO" id="GO:0015171">
    <property type="term" value="F:amino acid transmembrane transporter activity"/>
    <property type="evidence" value="ECO:0007669"/>
    <property type="project" value="TreeGrafter"/>
</dbReference>
<evidence type="ECO:0000256" key="2">
    <source>
        <dbReference type="ARBA" id="ARBA00022475"/>
    </source>
</evidence>
<dbReference type="Pfam" id="PF01810">
    <property type="entry name" value="LysE"/>
    <property type="match status" value="1"/>
</dbReference>
<evidence type="ECO:0000313" key="9">
    <source>
        <dbReference type="Proteomes" id="UP001215180"/>
    </source>
</evidence>
<reference evidence="8" key="1">
    <citation type="submission" date="2023-03" db="EMBL/GenBank/DDBJ databases">
        <title>A Study on Prevalence and Characterization of Enterobacter cloacae strains in China.</title>
        <authorList>
            <person name="Zheng Z."/>
        </authorList>
    </citation>
    <scope>NUCLEOTIDE SEQUENCE</scope>
    <source>
        <strain evidence="8">EC77</strain>
    </source>
</reference>
<feature type="transmembrane region" description="Helical" evidence="7">
    <location>
        <begin position="147"/>
        <end position="165"/>
    </location>
</feature>
<evidence type="ECO:0000256" key="7">
    <source>
        <dbReference type="SAM" id="Phobius"/>
    </source>
</evidence>
<keyword evidence="2" id="KW-1003">Cell membrane</keyword>
<evidence type="ECO:0000256" key="6">
    <source>
        <dbReference type="ARBA" id="ARBA00023136"/>
    </source>
</evidence>
<dbReference type="GO" id="GO:0005886">
    <property type="term" value="C:plasma membrane"/>
    <property type="evidence" value="ECO:0007669"/>
    <property type="project" value="UniProtKB-SubCell"/>
</dbReference>
<dbReference type="Proteomes" id="UP001215180">
    <property type="component" value="Unassembled WGS sequence"/>
</dbReference>
<protein>
    <submittedName>
        <fullName evidence="8">LysE family translocator</fullName>
    </submittedName>
</protein>
<evidence type="ECO:0000256" key="3">
    <source>
        <dbReference type="ARBA" id="ARBA00022692"/>
    </source>
</evidence>
<keyword evidence="4" id="KW-0813">Transport</keyword>
<dbReference type="RefSeq" id="WP_064357893.1">
    <property type="nucleotide sequence ID" value="NZ_CP073310.1"/>
</dbReference>
<feature type="transmembrane region" description="Helical" evidence="7">
    <location>
        <begin position="177"/>
        <end position="200"/>
    </location>
</feature>
<evidence type="ECO:0000256" key="5">
    <source>
        <dbReference type="ARBA" id="ARBA00022989"/>
    </source>
</evidence>
<evidence type="ECO:0000313" key="8">
    <source>
        <dbReference type="EMBL" id="MDF3637114.1"/>
    </source>
</evidence>
<dbReference type="PANTHER" id="PTHR30086:SF20">
    <property type="entry name" value="ARGININE EXPORTER PROTEIN ARGO-RELATED"/>
    <property type="match status" value="1"/>
</dbReference>
<comment type="subcellular location">
    <subcellularLocation>
        <location evidence="1">Cell membrane</location>
        <topology evidence="1">Multi-pass membrane protein</topology>
    </subcellularLocation>
</comment>
<organism evidence="8 9">
    <name type="scientific">Enterobacter cloacae</name>
    <dbReference type="NCBI Taxonomy" id="550"/>
    <lineage>
        <taxon>Bacteria</taxon>
        <taxon>Pseudomonadati</taxon>
        <taxon>Pseudomonadota</taxon>
        <taxon>Gammaproteobacteria</taxon>
        <taxon>Enterobacterales</taxon>
        <taxon>Enterobacteriaceae</taxon>
        <taxon>Enterobacter</taxon>
        <taxon>Enterobacter cloacae complex</taxon>
    </lineage>
</organism>